<dbReference type="RefSeq" id="WP_087143419.1">
    <property type="nucleotide sequence ID" value="NZ_FUKI01000104.1"/>
</dbReference>
<evidence type="ECO:0000256" key="8">
    <source>
        <dbReference type="ARBA" id="ARBA00022989"/>
    </source>
</evidence>
<dbReference type="Gene3D" id="3.30.1150.10">
    <property type="match status" value="1"/>
</dbReference>
<evidence type="ECO:0000256" key="1">
    <source>
        <dbReference type="ARBA" id="ARBA00004383"/>
    </source>
</evidence>
<protein>
    <recommendedName>
        <fullName evidence="10">Protein TonB</fullName>
    </recommendedName>
</protein>
<dbReference type="GO" id="GO:0015031">
    <property type="term" value="P:protein transport"/>
    <property type="evidence" value="ECO:0007669"/>
    <property type="project" value="UniProtKB-UniRule"/>
</dbReference>
<evidence type="ECO:0000313" key="14">
    <source>
        <dbReference type="Proteomes" id="UP000195667"/>
    </source>
</evidence>
<evidence type="ECO:0000256" key="9">
    <source>
        <dbReference type="ARBA" id="ARBA00023136"/>
    </source>
</evidence>
<dbReference type="Pfam" id="PF03544">
    <property type="entry name" value="TonB_C"/>
    <property type="match status" value="1"/>
</dbReference>
<dbReference type="AlphaFoldDB" id="A0A1R4H894"/>
<evidence type="ECO:0000256" key="5">
    <source>
        <dbReference type="ARBA" id="ARBA00022519"/>
    </source>
</evidence>
<evidence type="ECO:0000256" key="3">
    <source>
        <dbReference type="ARBA" id="ARBA00022448"/>
    </source>
</evidence>
<keyword evidence="10" id="KW-0735">Signal-anchor</keyword>
<comment type="subcellular location">
    <subcellularLocation>
        <location evidence="1 10">Cell inner membrane</location>
        <topology evidence="1 10">Single-pass membrane protein</topology>
        <orientation evidence="1 10">Periplasmic side</orientation>
    </subcellularLocation>
</comment>
<evidence type="ECO:0000259" key="12">
    <source>
        <dbReference type="PROSITE" id="PS52015"/>
    </source>
</evidence>
<dbReference type="PRINTS" id="PR01374">
    <property type="entry name" value="TONBPROTEIN"/>
</dbReference>
<gene>
    <name evidence="13" type="ORF">CRENPOLYSF1_30006</name>
</gene>
<reference evidence="14" key="1">
    <citation type="submission" date="2017-02" db="EMBL/GenBank/DDBJ databases">
        <authorList>
            <person name="Daims H."/>
        </authorList>
    </citation>
    <scope>NUCLEOTIDE SEQUENCE [LARGE SCALE GENOMIC DNA]</scope>
</reference>
<dbReference type="GO" id="GO:0098797">
    <property type="term" value="C:plasma membrane protein complex"/>
    <property type="evidence" value="ECO:0007669"/>
    <property type="project" value="TreeGrafter"/>
</dbReference>
<feature type="region of interest" description="Disordered" evidence="11">
    <location>
        <begin position="83"/>
        <end position="123"/>
    </location>
</feature>
<dbReference type="SUPFAM" id="SSF74653">
    <property type="entry name" value="TolA/TonB C-terminal domain"/>
    <property type="match status" value="1"/>
</dbReference>
<keyword evidence="5 10" id="KW-0997">Cell inner membrane</keyword>
<name>A0A1R4H894_9GAMM</name>
<dbReference type="GO" id="GO:0030288">
    <property type="term" value="C:outer membrane-bounded periplasmic space"/>
    <property type="evidence" value="ECO:0007669"/>
    <property type="project" value="InterPro"/>
</dbReference>
<dbReference type="InterPro" id="IPR051045">
    <property type="entry name" value="TonB-dependent_transducer"/>
</dbReference>
<keyword evidence="6 10" id="KW-0812">Transmembrane</keyword>
<keyword evidence="3 10" id="KW-0813">Transport</keyword>
<dbReference type="InterPro" id="IPR003538">
    <property type="entry name" value="TonB"/>
</dbReference>
<feature type="domain" description="TonB C-terminal" evidence="12">
    <location>
        <begin position="201"/>
        <end position="291"/>
    </location>
</feature>
<feature type="compositionally biased region" description="Basic and acidic residues" evidence="11">
    <location>
        <begin position="83"/>
        <end position="95"/>
    </location>
</feature>
<keyword evidence="9 10" id="KW-0472">Membrane</keyword>
<comment type="similarity">
    <text evidence="2 10">Belongs to the TonB family.</text>
</comment>
<evidence type="ECO:0000256" key="2">
    <source>
        <dbReference type="ARBA" id="ARBA00006555"/>
    </source>
</evidence>
<sequence>MTSPLKLYNNTELQMTTATQNTNPQSVLSLLSREISHRPLLGLLAVAICIVHVIGFIWLLQPSDAPQQAKVLKIVQVILPPKPEPKPEPKIEKPKPIPKKIPPKKQAGKPPVKEKTPVVKKQPVVHKPVTQPKVVVHKAVQQPRPQRILASKPTAVNVPTTIASPTKQWSPPAAIRSPIMATRPAAVSRPAQKIGNDGDSNVNSGVAELSGVKPSYPMMAKSRHIEGKCTVAFTITASGTISNAHTAGCSPPGTFESTSLAAIQRFRFKPRITNGKPVSQNASKTFRFDLR</sequence>
<dbReference type="GO" id="GO:0015891">
    <property type="term" value="P:siderophore transport"/>
    <property type="evidence" value="ECO:0007669"/>
    <property type="project" value="InterPro"/>
</dbReference>
<dbReference type="GO" id="GO:0055085">
    <property type="term" value="P:transmembrane transport"/>
    <property type="evidence" value="ECO:0007669"/>
    <property type="project" value="InterPro"/>
</dbReference>
<keyword evidence="14" id="KW-1185">Reference proteome</keyword>
<dbReference type="NCBIfam" id="TIGR01352">
    <property type="entry name" value="tonB_Cterm"/>
    <property type="match status" value="1"/>
</dbReference>
<evidence type="ECO:0000256" key="7">
    <source>
        <dbReference type="ARBA" id="ARBA00022927"/>
    </source>
</evidence>
<dbReference type="OrthoDB" id="1628901at2"/>
<dbReference type="EMBL" id="FUKI01000104">
    <property type="protein sequence ID" value="SJM92498.1"/>
    <property type="molecule type" value="Genomic_DNA"/>
</dbReference>
<evidence type="ECO:0000256" key="10">
    <source>
        <dbReference type="RuleBase" id="RU362123"/>
    </source>
</evidence>
<evidence type="ECO:0000313" key="13">
    <source>
        <dbReference type="EMBL" id="SJM92498.1"/>
    </source>
</evidence>
<dbReference type="InterPro" id="IPR006260">
    <property type="entry name" value="TonB/TolA_C"/>
</dbReference>
<evidence type="ECO:0000256" key="11">
    <source>
        <dbReference type="SAM" id="MobiDB-lite"/>
    </source>
</evidence>
<dbReference type="PANTHER" id="PTHR33446">
    <property type="entry name" value="PROTEIN TONB-RELATED"/>
    <property type="match status" value="1"/>
</dbReference>
<keyword evidence="7 10" id="KW-0653">Protein transport</keyword>
<dbReference type="PROSITE" id="PS52015">
    <property type="entry name" value="TONB_CTD"/>
    <property type="match status" value="1"/>
</dbReference>
<evidence type="ECO:0000256" key="4">
    <source>
        <dbReference type="ARBA" id="ARBA00022475"/>
    </source>
</evidence>
<evidence type="ECO:0000256" key="6">
    <source>
        <dbReference type="ARBA" id="ARBA00022692"/>
    </source>
</evidence>
<dbReference type="PANTHER" id="PTHR33446:SF2">
    <property type="entry name" value="PROTEIN TONB"/>
    <property type="match status" value="1"/>
</dbReference>
<feature type="compositionally biased region" description="Basic residues" evidence="11">
    <location>
        <begin position="96"/>
        <end position="107"/>
    </location>
</feature>
<accession>A0A1R4H894</accession>
<dbReference type="InterPro" id="IPR037682">
    <property type="entry name" value="TonB_C"/>
</dbReference>
<dbReference type="Proteomes" id="UP000195667">
    <property type="component" value="Unassembled WGS sequence"/>
</dbReference>
<feature type="transmembrane region" description="Helical" evidence="10">
    <location>
        <begin position="40"/>
        <end position="60"/>
    </location>
</feature>
<organism evidence="13 14">
    <name type="scientific">Crenothrix polyspora</name>
    <dbReference type="NCBI Taxonomy" id="360316"/>
    <lineage>
        <taxon>Bacteria</taxon>
        <taxon>Pseudomonadati</taxon>
        <taxon>Pseudomonadota</taxon>
        <taxon>Gammaproteobacteria</taxon>
        <taxon>Methylococcales</taxon>
        <taxon>Crenotrichaceae</taxon>
        <taxon>Crenothrix</taxon>
    </lineage>
</organism>
<proteinExistence type="inferred from homology"/>
<dbReference type="GO" id="GO:0031992">
    <property type="term" value="F:energy transducer activity"/>
    <property type="evidence" value="ECO:0007669"/>
    <property type="project" value="InterPro"/>
</dbReference>
<comment type="function">
    <text evidence="10">Interacts with outer membrane receptor proteins that carry out high-affinity binding and energy dependent uptake into the periplasmic space of specific substrates. It could act to transduce energy from the cytoplasmic membrane to specific energy-requiring processes in the outer membrane, resulting in the release into the periplasm of ligands bound by these outer membrane proteins.</text>
</comment>
<keyword evidence="8 10" id="KW-1133">Transmembrane helix</keyword>
<keyword evidence="4 10" id="KW-1003">Cell membrane</keyword>